<accession>A0A0C1RAD0</accession>
<sequence>MNLNFQKILNSKLTHIILTHAFTLFIGFLSGAIFGGHLKSVSAIFGNDKKYFDFRVNQPFLNELDITGDWVYVAEANEKDILFSEDNCKKRFGTVYINQVFSTEINLTGQRRFKDSCTSKDDRVEQHSVRWRSLSGSVVLQRKNVSIWFSTEDDSPRYGYILLTVVNNPNTIKPTEMNGTMYYLNDQKKTWFRAKVDFYRSGSEKAKPIEKKW</sequence>
<name>A0A0C1RAD0_9CYAN</name>
<keyword evidence="1" id="KW-0812">Transmembrane</keyword>
<feature type="transmembrane region" description="Helical" evidence="1">
    <location>
        <begin position="12"/>
        <end position="34"/>
    </location>
</feature>
<dbReference type="EMBL" id="JHEG02000026">
    <property type="protein sequence ID" value="KIE12623.1"/>
    <property type="molecule type" value="Genomic_DNA"/>
</dbReference>
<evidence type="ECO:0000313" key="2">
    <source>
        <dbReference type="EMBL" id="KIE12623.1"/>
    </source>
</evidence>
<keyword evidence="1" id="KW-0472">Membrane</keyword>
<protein>
    <submittedName>
        <fullName evidence="2">Uncharacterized protein</fullName>
    </submittedName>
</protein>
<reference evidence="2" key="1">
    <citation type="journal article" date="2015" name="Genome Announc.">
        <title>Draft Genome Sequence of Tolypothrix boutellei Strain VB521301.</title>
        <authorList>
            <person name="Chandrababunaidu M.M."/>
            <person name="Singh D."/>
            <person name="Sen D."/>
            <person name="Bhan S."/>
            <person name="Das S."/>
            <person name="Gupta A."/>
            <person name="Adhikary S.P."/>
            <person name="Tripathy S."/>
        </authorList>
    </citation>
    <scope>NUCLEOTIDE SEQUENCE</scope>
    <source>
        <strain evidence="2">VB521301</strain>
    </source>
</reference>
<gene>
    <name evidence="2" type="ORF">DA73_0208990</name>
</gene>
<dbReference type="AlphaFoldDB" id="A0A0C1RAD0"/>
<organism evidence="2">
    <name type="scientific">Tolypothrix bouteillei VB521301</name>
    <dbReference type="NCBI Taxonomy" id="1479485"/>
    <lineage>
        <taxon>Bacteria</taxon>
        <taxon>Bacillati</taxon>
        <taxon>Cyanobacteriota</taxon>
        <taxon>Cyanophyceae</taxon>
        <taxon>Nostocales</taxon>
        <taxon>Tolypothrichaceae</taxon>
        <taxon>Tolypothrix</taxon>
    </lineage>
</organism>
<comment type="caution">
    <text evidence="2">The sequence shown here is derived from an EMBL/GenBank/DDBJ whole genome shotgun (WGS) entry which is preliminary data.</text>
</comment>
<keyword evidence="1" id="KW-1133">Transmembrane helix</keyword>
<evidence type="ECO:0000256" key="1">
    <source>
        <dbReference type="SAM" id="Phobius"/>
    </source>
</evidence>
<dbReference type="OrthoDB" id="9996062at2"/>
<proteinExistence type="predicted"/>